<evidence type="ECO:0000313" key="3">
    <source>
        <dbReference type="Proteomes" id="UP000828390"/>
    </source>
</evidence>
<gene>
    <name evidence="2" type="ORF">DPMN_004684</name>
</gene>
<accession>A0A9D4MQN7</accession>
<protein>
    <submittedName>
        <fullName evidence="2">Uncharacterized protein</fullName>
    </submittedName>
</protein>
<dbReference type="AlphaFoldDB" id="A0A9D4MQN7"/>
<sequence length="71" mass="8369">MGGFGQLYREEEAEYTLTWLSSLVKINNPHPPLLRHKPQKVKTPMRTYKGKQRKTEITVQKRSGRCRNNEL</sequence>
<evidence type="ECO:0000313" key="2">
    <source>
        <dbReference type="EMBL" id="KAH3880763.1"/>
    </source>
</evidence>
<dbReference type="Proteomes" id="UP000828390">
    <property type="component" value="Unassembled WGS sequence"/>
</dbReference>
<keyword evidence="3" id="KW-1185">Reference proteome</keyword>
<evidence type="ECO:0000256" key="1">
    <source>
        <dbReference type="SAM" id="MobiDB-lite"/>
    </source>
</evidence>
<feature type="region of interest" description="Disordered" evidence="1">
    <location>
        <begin position="30"/>
        <end position="71"/>
    </location>
</feature>
<dbReference type="EMBL" id="JAIWYP010000001">
    <property type="protein sequence ID" value="KAH3880763.1"/>
    <property type="molecule type" value="Genomic_DNA"/>
</dbReference>
<reference evidence="2" key="1">
    <citation type="journal article" date="2019" name="bioRxiv">
        <title>The Genome of the Zebra Mussel, Dreissena polymorpha: A Resource for Invasive Species Research.</title>
        <authorList>
            <person name="McCartney M.A."/>
            <person name="Auch B."/>
            <person name="Kono T."/>
            <person name="Mallez S."/>
            <person name="Zhang Y."/>
            <person name="Obille A."/>
            <person name="Becker A."/>
            <person name="Abrahante J.E."/>
            <person name="Garbe J."/>
            <person name="Badalamenti J.P."/>
            <person name="Herman A."/>
            <person name="Mangelson H."/>
            <person name="Liachko I."/>
            <person name="Sullivan S."/>
            <person name="Sone E.D."/>
            <person name="Koren S."/>
            <person name="Silverstein K.A.T."/>
            <person name="Beckman K.B."/>
            <person name="Gohl D.M."/>
        </authorList>
    </citation>
    <scope>NUCLEOTIDE SEQUENCE</scope>
    <source>
        <strain evidence="2">Duluth1</strain>
        <tissue evidence="2">Whole animal</tissue>
    </source>
</reference>
<organism evidence="2 3">
    <name type="scientific">Dreissena polymorpha</name>
    <name type="common">Zebra mussel</name>
    <name type="synonym">Mytilus polymorpha</name>
    <dbReference type="NCBI Taxonomy" id="45954"/>
    <lineage>
        <taxon>Eukaryota</taxon>
        <taxon>Metazoa</taxon>
        <taxon>Spiralia</taxon>
        <taxon>Lophotrochozoa</taxon>
        <taxon>Mollusca</taxon>
        <taxon>Bivalvia</taxon>
        <taxon>Autobranchia</taxon>
        <taxon>Heteroconchia</taxon>
        <taxon>Euheterodonta</taxon>
        <taxon>Imparidentia</taxon>
        <taxon>Neoheterodontei</taxon>
        <taxon>Myida</taxon>
        <taxon>Dreissenoidea</taxon>
        <taxon>Dreissenidae</taxon>
        <taxon>Dreissena</taxon>
    </lineage>
</organism>
<name>A0A9D4MQN7_DREPO</name>
<reference evidence="2" key="2">
    <citation type="submission" date="2020-11" db="EMBL/GenBank/DDBJ databases">
        <authorList>
            <person name="McCartney M.A."/>
            <person name="Auch B."/>
            <person name="Kono T."/>
            <person name="Mallez S."/>
            <person name="Becker A."/>
            <person name="Gohl D.M."/>
            <person name="Silverstein K.A.T."/>
            <person name="Koren S."/>
            <person name="Bechman K.B."/>
            <person name="Herman A."/>
            <person name="Abrahante J.E."/>
            <person name="Garbe J."/>
        </authorList>
    </citation>
    <scope>NUCLEOTIDE SEQUENCE</scope>
    <source>
        <strain evidence="2">Duluth1</strain>
        <tissue evidence="2">Whole animal</tissue>
    </source>
</reference>
<proteinExistence type="predicted"/>
<comment type="caution">
    <text evidence="2">The sequence shown here is derived from an EMBL/GenBank/DDBJ whole genome shotgun (WGS) entry which is preliminary data.</text>
</comment>